<evidence type="ECO:0000313" key="5">
    <source>
        <dbReference type="Proteomes" id="UP000041254"/>
    </source>
</evidence>
<gene>
    <name evidence="4" type="ORF">Vbra_6161</name>
</gene>
<dbReference type="Proteomes" id="UP000041254">
    <property type="component" value="Unassembled WGS sequence"/>
</dbReference>
<sequence>MENLLLRGKTLLTAFDDLCRALSKAERNEDDETRVSQLDPQEIHFYRVVDDATHRVALLINSSRFSDAMNSLRAAEEALAAWKRSYQHSSVMPLEFTRCQLVLLNAFAAYHRGLNNHHSALSYLQKASLLEKLLHDAAVNRHYQWAETKNEEGPRKPHEQADKIIVTPDRDARDSWSGVCLLLAHTRTNLSAVLSQMKRHAEALHHAVKALAHLEASLKAPDLMEEMNEDTTDPRSYMLDQFANRQLRRDWCRSVVASFRVMGGELEFLLDTASAAYIYEMAVVFVRCHIPGDDLEGLLQDDLMQLTKRGTPSRARSEAADESMHVASASADGGDDEPFKDIAKLRQACCDIHESMIDKYGSLAAAFKHADGDSDGIINSDDFLALLTNLQLRLSVSLGFRVFELLDQYPFGFVREREFVDFYNSLACWLPHHKRPSRHADEDLQALDEDSQTLERFRRRVIRRFRDPNVAFRLIDEDNDGRIDQADLVAWCPAMFDMIPEDAEKLFEELDRDRCESVTCAEFEAFFALAAERSRFLPKLTPEDAKSLRELKHMIELRFGSIAAAFARLDVDGTQLIRIGEFLRATKRWGIERSDAAWLFHLLDWNDNG</sequence>
<organism evidence="4 5">
    <name type="scientific">Vitrella brassicaformis (strain CCMP3155)</name>
    <dbReference type="NCBI Taxonomy" id="1169540"/>
    <lineage>
        <taxon>Eukaryota</taxon>
        <taxon>Sar</taxon>
        <taxon>Alveolata</taxon>
        <taxon>Colpodellida</taxon>
        <taxon>Vitrellaceae</taxon>
        <taxon>Vitrella</taxon>
    </lineage>
</organism>
<keyword evidence="5" id="KW-1185">Reference proteome</keyword>
<dbReference type="EMBL" id="CDMY01000588">
    <property type="protein sequence ID" value="CEM24709.1"/>
    <property type="molecule type" value="Genomic_DNA"/>
</dbReference>
<dbReference type="PROSITE" id="PS50222">
    <property type="entry name" value="EF_HAND_2"/>
    <property type="match status" value="2"/>
</dbReference>
<evidence type="ECO:0000256" key="1">
    <source>
        <dbReference type="ARBA" id="ARBA00022837"/>
    </source>
</evidence>
<keyword evidence="1" id="KW-0106">Calcium</keyword>
<feature type="region of interest" description="Disordered" evidence="2">
    <location>
        <begin position="310"/>
        <end position="334"/>
    </location>
</feature>
<feature type="compositionally biased region" description="Basic and acidic residues" evidence="2">
    <location>
        <begin position="315"/>
        <end position="324"/>
    </location>
</feature>
<dbReference type="InterPro" id="IPR011992">
    <property type="entry name" value="EF-hand-dom_pair"/>
</dbReference>
<dbReference type="SUPFAM" id="SSF47473">
    <property type="entry name" value="EF-hand"/>
    <property type="match status" value="1"/>
</dbReference>
<evidence type="ECO:0000313" key="4">
    <source>
        <dbReference type="EMBL" id="CEM24709.1"/>
    </source>
</evidence>
<evidence type="ECO:0000256" key="2">
    <source>
        <dbReference type="SAM" id="MobiDB-lite"/>
    </source>
</evidence>
<dbReference type="AlphaFoldDB" id="A0A0G4G7N2"/>
<feature type="domain" description="EF-hand" evidence="3">
    <location>
        <begin position="358"/>
        <end position="393"/>
    </location>
</feature>
<dbReference type="SMART" id="SM00054">
    <property type="entry name" value="EFh"/>
    <property type="match status" value="4"/>
</dbReference>
<dbReference type="Pfam" id="PF13499">
    <property type="entry name" value="EF-hand_7"/>
    <property type="match status" value="1"/>
</dbReference>
<name>A0A0G4G7N2_VITBC</name>
<dbReference type="InParanoid" id="A0A0G4G7N2"/>
<dbReference type="InterPro" id="IPR002048">
    <property type="entry name" value="EF_hand_dom"/>
</dbReference>
<dbReference type="InterPro" id="IPR018247">
    <property type="entry name" value="EF_Hand_1_Ca_BS"/>
</dbReference>
<evidence type="ECO:0000259" key="3">
    <source>
        <dbReference type="PROSITE" id="PS50222"/>
    </source>
</evidence>
<dbReference type="VEuPathDB" id="CryptoDB:Vbra_6161"/>
<protein>
    <recommendedName>
        <fullName evidence="3">EF-hand domain-containing protein</fullName>
    </recommendedName>
</protein>
<feature type="domain" description="EF-hand" evidence="3">
    <location>
        <begin position="471"/>
        <end position="498"/>
    </location>
</feature>
<dbReference type="PROSITE" id="PS00018">
    <property type="entry name" value="EF_HAND_1"/>
    <property type="match status" value="2"/>
</dbReference>
<reference evidence="4 5" key="1">
    <citation type="submission" date="2014-11" db="EMBL/GenBank/DDBJ databases">
        <authorList>
            <person name="Zhu J."/>
            <person name="Qi W."/>
            <person name="Song R."/>
        </authorList>
    </citation>
    <scope>NUCLEOTIDE SEQUENCE [LARGE SCALE GENOMIC DNA]</scope>
</reference>
<proteinExistence type="predicted"/>
<dbReference type="GO" id="GO:0005509">
    <property type="term" value="F:calcium ion binding"/>
    <property type="evidence" value="ECO:0007669"/>
    <property type="project" value="InterPro"/>
</dbReference>
<accession>A0A0G4G7N2</accession>
<dbReference type="Gene3D" id="1.10.238.10">
    <property type="entry name" value="EF-hand"/>
    <property type="match status" value="2"/>
</dbReference>